<dbReference type="Proteomes" id="UP001166286">
    <property type="component" value="Unassembled WGS sequence"/>
</dbReference>
<protein>
    <submittedName>
        <fullName evidence="2">Uncharacterized protein</fullName>
    </submittedName>
</protein>
<feature type="region of interest" description="Disordered" evidence="1">
    <location>
        <begin position="114"/>
        <end position="174"/>
    </location>
</feature>
<evidence type="ECO:0000313" key="2">
    <source>
        <dbReference type="EMBL" id="KAK0515591.1"/>
    </source>
</evidence>
<proteinExistence type="predicted"/>
<feature type="compositionally biased region" description="Basic and acidic residues" evidence="1">
    <location>
        <begin position="290"/>
        <end position="301"/>
    </location>
</feature>
<feature type="compositionally biased region" description="Basic and acidic residues" evidence="1">
    <location>
        <begin position="263"/>
        <end position="274"/>
    </location>
</feature>
<evidence type="ECO:0000256" key="1">
    <source>
        <dbReference type="SAM" id="MobiDB-lite"/>
    </source>
</evidence>
<gene>
    <name evidence="2" type="ORF">JMJ35_001625</name>
</gene>
<organism evidence="2 3">
    <name type="scientific">Cladonia borealis</name>
    <dbReference type="NCBI Taxonomy" id="184061"/>
    <lineage>
        <taxon>Eukaryota</taxon>
        <taxon>Fungi</taxon>
        <taxon>Dikarya</taxon>
        <taxon>Ascomycota</taxon>
        <taxon>Pezizomycotina</taxon>
        <taxon>Lecanoromycetes</taxon>
        <taxon>OSLEUM clade</taxon>
        <taxon>Lecanoromycetidae</taxon>
        <taxon>Lecanorales</taxon>
        <taxon>Lecanorineae</taxon>
        <taxon>Cladoniaceae</taxon>
        <taxon>Cladonia</taxon>
    </lineage>
</organism>
<dbReference type="EMBL" id="JAFEKC020000003">
    <property type="protein sequence ID" value="KAK0515591.1"/>
    <property type="molecule type" value="Genomic_DNA"/>
</dbReference>
<feature type="compositionally biased region" description="Polar residues" evidence="1">
    <location>
        <begin position="147"/>
        <end position="174"/>
    </location>
</feature>
<feature type="compositionally biased region" description="Polar residues" evidence="1">
    <location>
        <begin position="275"/>
        <end position="286"/>
    </location>
</feature>
<evidence type="ECO:0000313" key="3">
    <source>
        <dbReference type="Proteomes" id="UP001166286"/>
    </source>
</evidence>
<comment type="caution">
    <text evidence="2">The sequence shown here is derived from an EMBL/GenBank/DDBJ whole genome shotgun (WGS) entry which is preliminary data.</text>
</comment>
<accession>A0AA39UDK1</accession>
<reference evidence="2" key="1">
    <citation type="submission" date="2023-03" db="EMBL/GenBank/DDBJ databases">
        <title>Complete genome of Cladonia borealis.</title>
        <authorList>
            <person name="Park H."/>
        </authorList>
    </citation>
    <scope>NUCLEOTIDE SEQUENCE</scope>
    <source>
        <strain evidence="2">ANT050790</strain>
    </source>
</reference>
<sequence length="301" mass="32801">MTPSKVPLTNAEVPAVKEILRLKINPLSPLARGVVSDSVRKICQDEEKKGHPRLRDSTGKWDESALKDFLRDTASGLSADEQLYLTQIGDAEKERIYGAVDDEWSKRDRALKHHASYNEPKHKQNTNYTNSPNGPRHEHSPPRSHHYQTGDSSTATNFQSPYGQSGNNYGRPINNQPAYNSAIYGGGLANAGAPLQSSDYSYPAPTTHSNYHAGAPSQSLGYPCAAPALTPYSNYHASAPLQSLGYPYPAPAPTPHSGYHAGPSDREGERRSTRPTETSGYTSPKSTPKGPRDPGGRDVYF</sequence>
<keyword evidence="3" id="KW-1185">Reference proteome</keyword>
<name>A0AA39UDK1_9LECA</name>
<feature type="region of interest" description="Disordered" evidence="1">
    <location>
        <begin position="238"/>
        <end position="301"/>
    </location>
</feature>
<dbReference type="AlphaFoldDB" id="A0AA39UDK1"/>